<dbReference type="FunFam" id="3.20.20.100:FF:000002">
    <property type="entry name" value="2,5-diketo-D-gluconic acid reductase A"/>
    <property type="match status" value="1"/>
</dbReference>
<evidence type="ECO:0000256" key="4">
    <source>
        <dbReference type="ARBA" id="ARBA00050878"/>
    </source>
</evidence>
<comment type="catalytic activity">
    <reaction evidence="5">
        <text>isatin + NADPH + H(+) = 3-hydroxyindolin-2-one + NADP(+)</text>
        <dbReference type="Rhea" id="RHEA:68608"/>
        <dbReference type="ChEBI" id="CHEBI:15378"/>
        <dbReference type="ChEBI" id="CHEBI:27539"/>
        <dbReference type="ChEBI" id="CHEBI:28536"/>
        <dbReference type="ChEBI" id="CHEBI:57783"/>
        <dbReference type="ChEBI" id="CHEBI:58349"/>
    </reaction>
</comment>
<keyword evidence="2" id="KW-0521">NADP</keyword>
<keyword evidence="14" id="KW-1185">Reference proteome</keyword>
<dbReference type="PANTHER" id="PTHR43827">
    <property type="entry name" value="2,5-DIKETO-D-GLUCONIC ACID REDUCTASE"/>
    <property type="match status" value="1"/>
</dbReference>
<feature type="active site" description="Proton donor" evidence="9">
    <location>
        <position position="50"/>
    </location>
</feature>
<dbReference type="GO" id="GO:0042180">
    <property type="term" value="P:ketone metabolic process"/>
    <property type="evidence" value="ECO:0007669"/>
    <property type="project" value="UniProtKB-ARBA"/>
</dbReference>
<dbReference type="PRINTS" id="PR00069">
    <property type="entry name" value="ALDKETRDTASE"/>
</dbReference>
<dbReference type="PANTHER" id="PTHR43827:SF3">
    <property type="entry name" value="NADP-DEPENDENT OXIDOREDUCTASE DOMAIN-CONTAINING PROTEIN"/>
    <property type="match status" value="1"/>
</dbReference>
<dbReference type="Pfam" id="PF00248">
    <property type="entry name" value="Aldo_ket_red"/>
    <property type="match status" value="1"/>
</dbReference>
<dbReference type="OrthoDB" id="416253at2759"/>
<evidence type="ECO:0000313" key="14">
    <source>
        <dbReference type="Proteomes" id="UP000011777"/>
    </source>
</evidence>
<dbReference type="PIRSF" id="PIRSF000097">
    <property type="entry name" value="AKR"/>
    <property type="match status" value="1"/>
</dbReference>
<evidence type="ECO:0000256" key="2">
    <source>
        <dbReference type="ARBA" id="ARBA00022857"/>
    </source>
</evidence>
<evidence type="ECO:0000256" key="9">
    <source>
        <dbReference type="PIRSR" id="PIRSR000097-1"/>
    </source>
</evidence>
<evidence type="ECO:0000256" key="10">
    <source>
        <dbReference type="PIRSR" id="PIRSR000097-2"/>
    </source>
</evidence>
<evidence type="ECO:0000313" key="13">
    <source>
        <dbReference type="EMBL" id="EMG49703.1"/>
    </source>
</evidence>
<evidence type="ECO:0000256" key="11">
    <source>
        <dbReference type="PIRSR" id="PIRSR000097-3"/>
    </source>
</evidence>
<evidence type="ECO:0000256" key="1">
    <source>
        <dbReference type="ARBA" id="ARBA00007905"/>
    </source>
</evidence>
<reference evidence="13 14" key="1">
    <citation type="submission" date="2013-02" db="EMBL/GenBank/DDBJ databases">
        <title>Genome sequence of Candida maltosa Xu316, a potential industrial strain for xylitol and ethanol production.</title>
        <authorList>
            <person name="Yu J."/>
            <person name="Wang Q."/>
            <person name="Geng X."/>
            <person name="Bao W."/>
            <person name="He P."/>
            <person name="Cai J."/>
        </authorList>
    </citation>
    <scope>NUCLEOTIDE SEQUENCE [LARGE SCALE GENOMIC DNA]</scope>
    <source>
        <strain evidence="14">Xu316</strain>
    </source>
</reference>
<dbReference type="InterPro" id="IPR023210">
    <property type="entry name" value="NADP_OxRdtase_dom"/>
</dbReference>
<dbReference type="STRING" id="1245528.M3JC31"/>
<proteinExistence type="inferred from homology"/>
<evidence type="ECO:0000256" key="6">
    <source>
        <dbReference type="ARBA" id="ARBA00066965"/>
    </source>
</evidence>
<evidence type="ECO:0000256" key="3">
    <source>
        <dbReference type="ARBA" id="ARBA00023002"/>
    </source>
</evidence>
<protein>
    <recommendedName>
        <fullName evidence="7">2-dehydropantolactone reductase</fullName>
        <ecNumber evidence="6">1.1.1.358</ecNumber>
    </recommendedName>
    <alternativeName>
        <fullName evidence="7">2-dehydropantolactone reductase</fullName>
    </alternativeName>
    <alternativeName>
        <fullName evidence="8">Ketopantoyl-lactone reductase</fullName>
    </alternativeName>
</protein>
<dbReference type="SUPFAM" id="SSF51430">
    <property type="entry name" value="NAD(P)-linked oxidoreductase"/>
    <property type="match status" value="1"/>
</dbReference>
<evidence type="ECO:0000256" key="7">
    <source>
        <dbReference type="ARBA" id="ARBA00079693"/>
    </source>
</evidence>
<sequence length="292" mass="32318">MSIPQFTLNDGLKIPALALGTANSTGDEGYHAVLAALKAGYRHIDTASAYNSEEPVGRAIKDSGIPREEIFVTTKLWGDDHKNPEAALAKSLKTLGLDYVDLYLIHWPIPLTEEGKADPSEDLDFVKTWAKFQKLVGKGTKSIGVSNFDIVNLEKLLSAESTTVVPAVNQVELHPSLPQHKLVEFNKSKGIVLEAYSPLGSKNTQLLDNAELKKIADRYGVSVANILISWSIWRGVVVLPKSNKPERVEANFKVVKLKDEDGEEINQLYKKIGKKRYISPNWGATIFHDEEE</sequence>
<keyword evidence="3" id="KW-0560">Oxidoreductase</keyword>
<dbReference type="HOGENOM" id="CLU_023205_0_0_1"/>
<dbReference type="PROSITE" id="PS00798">
    <property type="entry name" value="ALDOKETO_REDUCTASE_1"/>
    <property type="match status" value="1"/>
</dbReference>
<dbReference type="EMBL" id="AOGT01000516">
    <property type="protein sequence ID" value="EMG49703.1"/>
    <property type="molecule type" value="Genomic_DNA"/>
</dbReference>
<dbReference type="Proteomes" id="UP000011777">
    <property type="component" value="Unassembled WGS sequence"/>
</dbReference>
<feature type="binding site" evidence="10">
    <location>
        <position position="106"/>
    </location>
    <ligand>
        <name>substrate</name>
    </ligand>
</feature>
<dbReference type="EC" id="1.1.1.358" evidence="6"/>
<feature type="site" description="Lowers pKa of active site Tyr" evidence="11">
    <location>
        <position position="75"/>
    </location>
</feature>
<dbReference type="AlphaFoldDB" id="M3JC31"/>
<dbReference type="GO" id="GO:0047011">
    <property type="term" value="F:2-dehydropantolactone reductase (A-specific) activity"/>
    <property type="evidence" value="ECO:0007669"/>
    <property type="project" value="UniProtKB-ARBA"/>
</dbReference>
<comment type="similarity">
    <text evidence="1">Belongs to the aldo/keto reductase family.</text>
</comment>
<comment type="caution">
    <text evidence="13">The sequence shown here is derived from an EMBL/GenBank/DDBJ whole genome shotgun (WGS) entry which is preliminary data.</text>
</comment>
<evidence type="ECO:0000256" key="8">
    <source>
        <dbReference type="ARBA" id="ARBA00081322"/>
    </source>
</evidence>
<dbReference type="eggNOG" id="KOG1577">
    <property type="taxonomic scope" value="Eukaryota"/>
</dbReference>
<evidence type="ECO:0000259" key="12">
    <source>
        <dbReference type="Pfam" id="PF00248"/>
    </source>
</evidence>
<gene>
    <name evidence="13" type="ORF">G210_5462</name>
</gene>
<evidence type="ECO:0000256" key="5">
    <source>
        <dbReference type="ARBA" id="ARBA00051098"/>
    </source>
</evidence>
<comment type="catalytic activity">
    <reaction evidence="4">
        <text>(R)-pantolactone + NADP(+) = 2-dehydropantolactone + NADPH + H(+)</text>
        <dbReference type="Rhea" id="RHEA:18981"/>
        <dbReference type="ChEBI" id="CHEBI:15378"/>
        <dbReference type="ChEBI" id="CHEBI:16719"/>
        <dbReference type="ChEBI" id="CHEBI:18395"/>
        <dbReference type="ChEBI" id="CHEBI:57783"/>
        <dbReference type="ChEBI" id="CHEBI:58349"/>
        <dbReference type="EC" id="1.1.1.358"/>
    </reaction>
</comment>
<organism evidence="13 14">
    <name type="scientific">Candida maltosa (strain Xu316)</name>
    <name type="common">Yeast</name>
    <dbReference type="NCBI Taxonomy" id="1245528"/>
    <lineage>
        <taxon>Eukaryota</taxon>
        <taxon>Fungi</taxon>
        <taxon>Dikarya</taxon>
        <taxon>Ascomycota</taxon>
        <taxon>Saccharomycotina</taxon>
        <taxon>Pichiomycetes</taxon>
        <taxon>Debaryomycetaceae</taxon>
        <taxon>Candida/Lodderomyces clade</taxon>
        <taxon>Candida</taxon>
    </lineage>
</organism>
<name>M3JC31_CANMX</name>
<dbReference type="InterPro" id="IPR036812">
    <property type="entry name" value="NAD(P)_OxRdtase_dom_sf"/>
</dbReference>
<dbReference type="Gene3D" id="3.20.20.100">
    <property type="entry name" value="NADP-dependent oxidoreductase domain"/>
    <property type="match status" value="1"/>
</dbReference>
<dbReference type="OMA" id="ACIAISW"/>
<feature type="domain" description="NADP-dependent oxidoreductase" evidence="12">
    <location>
        <begin position="18"/>
        <end position="269"/>
    </location>
</feature>
<accession>M3JC31</accession>
<dbReference type="InterPro" id="IPR020471">
    <property type="entry name" value="AKR"/>
</dbReference>
<dbReference type="InterPro" id="IPR018170">
    <property type="entry name" value="Aldo/ket_reductase_CS"/>
</dbReference>